<evidence type="ECO:0008006" key="3">
    <source>
        <dbReference type="Google" id="ProtNLM"/>
    </source>
</evidence>
<sequence>MEELLGDPVVGKRVDLRDIESTITAICASPDGGDWERDVEVILRSKRWRPSAVSNDRRRLLYVFLQEELPRFVKDRLLLAAPCGIAVTVALPIAALYKPDVTNFLASIEADVLVVDDYVDDRRLKPRNILTALTDVGVPLSPESRREIGRSAWAKIGEGTSQERGRRLEALLAFLFAQVNDLKVLERNYRTETEEIDLVLQIDNFSPRVWQKPGAPFILVEAKNRVEKASQQMMSVLLTKLQTKRGTSRIAFLVSLAGFTEGAQLQELRFSNQEMCVVMIGREGLESLIEADNLDDTLETMVSHALMR</sequence>
<organism evidence="1 2">
    <name type="scientific">Schaalia odontolytica</name>
    <dbReference type="NCBI Taxonomy" id="1660"/>
    <lineage>
        <taxon>Bacteria</taxon>
        <taxon>Bacillati</taxon>
        <taxon>Actinomycetota</taxon>
        <taxon>Actinomycetes</taxon>
        <taxon>Actinomycetales</taxon>
        <taxon>Actinomycetaceae</taxon>
        <taxon>Schaalia</taxon>
    </lineage>
</organism>
<proteinExistence type="predicted"/>
<protein>
    <recommendedName>
        <fullName evidence="3">Restriction endonuclease type IV Mrr domain-containing protein</fullName>
    </recommendedName>
</protein>
<dbReference type="EMBL" id="UAPR01000002">
    <property type="protein sequence ID" value="SPT55247.1"/>
    <property type="molecule type" value="Genomic_DNA"/>
</dbReference>
<evidence type="ECO:0000313" key="2">
    <source>
        <dbReference type="Proteomes" id="UP000250192"/>
    </source>
</evidence>
<keyword evidence="2" id="KW-1185">Reference proteome</keyword>
<dbReference type="GeneID" id="93758210"/>
<dbReference type="AlphaFoldDB" id="A0A2X0VCP0"/>
<name>A0A2X0VCP0_9ACTO</name>
<reference evidence="1 2" key="1">
    <citation type="submission" date="2018-06" db="EMBL/GenBank/DDBJ databases">
        <authorList>
            <consortium name="Pathogen Informatics"/>
            <person name="Doyle S."/>
        </authorList>
    </citation>
    <scope>NUCLEOTIDE SEQUENCE [LARGE SCALE GENOMIC DNA]</scope>
    <source>
        <strain evidence="1 2">NCTC9935</strain>
    </source>
</reference>
<evidence type="ECO:0000313" key="1">
    <source>
        <dbReference type="EMBL" id="SPT55247.1"/>
    </source>
</evidence>
<dbReference type="RefSeq" id="WP_245907655.1">
    <property type="nucleotide sequence ID" value="NZ_CP133472.1"/>
</dbReference>
<accession>A0A2X0VCP0</accession>
<gene>
    <name evidence="1" type="ORF">NCTC9935_00744</name>
</gene>
<dbReference type="Proteomes" id="UP000250192">
    <property type="component" value="Unassembled WGS sequence"/>
</dbReference>